<comment type="caution">
    <text evidence="1">The sequence shown here is derived from an EMBL/GenBank/DDBJ whole genome shotgun (WGS) entry which is preliminary data.</text>
</comment>
<proteinExistence type="predicted"/>
<protein>
    <submittedName>
        <fullName evidence="1">Uncharacterized protein</fullName>
    </submittedName>
</protein>
<reference evidence="1" key="1">
    <citation type="submission" date="2017-02" db="EMBL/GenBank/DDBJ databases">
        <title>Delving into the versatile metabolic prowess of the omnipresent phylum Bacteroidetes.</title>
        <authorList>
            <person name="Nobu M.K."/>
            <person name="Mei R."/>
            <person name="Narihiro T."/>
            <person name="Kuroda K."/>
            <person name="Liu W.-T."/>
        </authorList>
    </citation>
    <scope>NUCLEOTIDE SEQUENCE</scope>
    <source>
        <strain evidence="1">ADurb.Bin160</strain>
    </source>
</reference>
<evidence type="ECO:0000313" key="1">
    <source>
        <dbReference type="EMBL" id="OQB40328.1"/>
    </source>
</evidence>
<dbReference type="AlphaFoldDB" id="A0A1V5ZJW1"/>
<dbReference type="Proteomes" id="UP000485621">
    <property type="component" value="Unassembled WGS sequence"/>
</dbReference>
<name>A0A1V5ZJW1_9BACT</name>
<accession>A0A1V5ZJW1</accession>
<gene>
    <name evidence="1" type="ORF">BWY04_01380</name>
</gene>
<sequence>MEKYITLKIGDNAFFMPWEDIIISDEIIMIYNEYFYKDDIRHKITLYEFKHIQGKFRAYKTKEELEKVLKLI</sequence>
<dbReference type="EMBL" id="MWDB01000048">
    <property type="protein sequence ID" value="OQB40328.1"/>
    <property type="molecule type" value="Genomic_DNA"/>
</dbReference>
<organism evidence="1">
    <name type="scientific">candidate division CPR1 bacterium ADurb.Bin160</name>
    <dbReference type="NCBI Taxonomy" id="1852826"/>
    <lineage>
        <taxon>Bacteria</taxon>
        <taxon>candidate division CPR1</taxon>
    </lineage>
</organism>